<evidence type="ECO:0000256" key="14">
    <source>
        <dbReference type="SAM" id="Phobius"/>
    </source>
</evidence>
<dbReference type="Proteomes" id="UP001174934">
    <property type="component" value="Unassembled WGS sequence"/>
</dbReference>
<evidence type="ECO:0000256" key="9">
    <source>
        <dbReference type="ARBA" id="ARBA00023065"/>
    </source>
</evidence>
<keyword evidence="6" id="KW-0851">Voltage-gated channel</keyword>
<dbReference type="Pfam" id="PF00520">
    <property type="entry name" value="Ion_trans"/>
    <property type="match status" value="1"/>
</dbReference>
<feature type="coiled-coil region" evidence="13">
    <location>
        <begin position="167"/>
        <end position="201"/>
    </location>
</feature>
<evidence type="ECO:0000256" key="4">
    <source>
        <dbReference type="ARBA" id="ARBA00022475"/>
    </source>
</evidence>
<evidence type="ECO:0000256" key="13">
    <source>
        <dbReference type="SAM" id="Coils"/>
    </source>
</evidence>
<dbReference type="PANTHER" id="PTHR46480">
    <property type="entry name" value="F20B24.22"/>
    <property type="match status" value="1"/>
</dbReference>
<feature type="transmembrane region" description="Helical" evidence="14">
    <location>
        <begin position="125"/>
        <end position="144"/>
    </location>
</feature>
<evidence type="ECO:0000256" key="6">
    <source>
        <dbReference type="ARBA" id="ARBA00022882"/>
    </source>
</evidence>
<dbReference type="CDD" id="cd14686">
    <property type="entry name" value="bZIP"/>
    <property type="match status" value="1"/>
</dbReference>
<keyword evidence="17" id="KW-1185">Reference proteome</keyword>
<reference evidence="16" key="1">
    <citation type="submission" date="2023-06" db="EMBL/GenBank/DDBJ databases">
        <title>Genome-scale phylogeny and comparative genomics of the fungal order Sordariales.</title>
        <authorList>
            <consortium name="Lawrence Berkeley National Laboratory"/>
            <person name="Hensen N."/>
            <person name="Bonometti L."/>
            <person name="Westerberg I."/>
            <person name="Brannstrom I.O."/>
            <person name="Guillou S."/>
            <person name="Cros-Aarteil S."/>
            <person name="Calhoun S."/>
            <person name="Haridas S."/>
            <person name="Kuo A."/>
            <person name="Mondo S."/>
            <person name="Pangilinan J."/>
            <person name="Riley R."/>
            <person name="LaButti K."/>
            <person name="Andreopoulos B."/>
            <person name="Lipzen A."/>
            <person name="Chen C."/>
            <person name="Yanf M."/>
            <person name="Daum C."/>
            <person name="Ng V."/>
            <person name="Clum A."/>
            <person name="Steindorff A."/>
            <person name="Ohm R."/>
            <person name="Martin F."/>
            <person name="Silar P."/>
            <person name="Natvig D."/>
            <person name="Lalanne C."/>
            <person name="Gautier V."/>
            <person name="Ament-velasquez S.L."/>
            <person name="Kruys A."/>
            <person name="Hutchinson M.I."/>
            <person name="Powell A.J."/>
            <person name="Barry K."/>
            <person name="Miller A.N."/>
            <person name="Grigoriev I.V."/>
            <person name="Debuchy R."/>
            <person name="Gladieux P."/>
            <person name="Thoren M.H."/>
            <person name="Johannesson H."/>
        </authorList>
    </citation>
    <scope>NUCLEOTIDE SEQUENCE</scope>
    <source>
        <strain evidence="16">SMH3391-2</strain>
    </source>
</reference>
<name>A0AA39WGK9_9PEZI</name>
<keyword evidence="5 14" id="KW-0812">Transmembrane</keyword>
<evidence type="ECO:0000313" key="16">
    <source>
        <dbReference type="EMBL" id="KAK0615026.1"/>
    </source>
</evidence>
<evidence type="ECO:0000256" key="2">
    <source>
        <dbReference type="ARBA" id="ARBA00015897"/>
    </source>
</evidence>
<evidence type="ECO:0000256" key="8">
    <source>
        <dbReference type="ARBA" id="ARBA00023054"/>
    </source>
</evidence>
<keyword evidence="3" id="KW-0813">Transport</keyword>
<evidence type="ECO:0000256" key="5">
    <source>
        <dbReference type="ARBA" id="ARBA00022692"/>
    </source>
</evidence>
<protein>
    <recommendedName>
        <fullName evidence="2">Voltage-gated hydrogen channel 1</fullName>
    </recommendedName>
    <alternativeName>
        <fullName evidence="12">Hydrogen voltage-gated channel 1</fullName>
    </alternativeName>
</protein>
<evidence type="ECO:0000256" key="3">
    <source>
        <dbReference type="ARBA" id="ARBA00022448"/>
    </source>
</evidence>
<keyword evidence="9" id="KW-0406">Ion transport</keyword>
<keyword evidence="10 14" id="KW-0472">Membrane</keyword>
<evidence type="ECO:0000313" key="17">
    <source>
        <dbReference type="Proteomes" id="UP001174934"/>
    </source>
</evidence>
<dbReference type="AlphaFoldDB" id="A0AA39WGK9"/>
<keyword evidence="11" id="KW-0407">Ion channel</keyword>
<comment type="subcellular location">
    <subcellularLocation>
        <location evidence="1">Cell membrane</location>
        <topology evidence="1">Multi-pass membrane protein</topology>
    </subcellularLocation>
</comment>
<keyword evidence="7 14" id="KW-1133">Transmembrane helix</keyword>
<proteinExistence type="predicted"/>
<dbReference type="PANTHER" id="PTHR46480:SF1">
    <property type="entry name" value="VOLTAGE-GATED HYDROGEN CHANNEL 1"/>
    <property type="match status" value="1"/>
</dbReference>
<organism evidence="16 17">
    <name type="scientific">Bombardia bombarda</name>
    <dbReference type="NCBI Taxonomy" id="252184"/>
    <lineage>
        <taxon>Eukaryota</taxon>
        <taxon>Fungi</taxon>
        <taxon>Dikarya</taxon>
        <taxon>Ascomycota</taxon>
        <taxon>Pezizomycotina</taxon>
        <taxon>Sordariomycetes</taxon>
        <taxon>Sordariomycetidae</taxon>
        <taxon>Sordariales</taxon>
        <taxon>Lasiosphaeriaceae</taxon>
        <taxon>Bombardia</taxon>
    </lineage>
</organism>
<dbReference type="GO" id="GO:0034702">
    <property type="term" value="C:monoatomic ion channel complex"/>
    <property type="evidence" value="ECO:0007669"/>
    <property type="project" value="UniProtKB-KW"/>
</dbReference>
<dbReference type="InterPro" id="IPR031846">
    <property type="entry name" value="Hvcn1"/>
</dbReference>
<evidence type="ECO:0000256" key="12">
    <source>
        <dbReference type="ARBA" id="ARBA00031989"/>
    </source>
</evidence>
<keyword evidence="4" id="KW-1003">Cell membrane</keyword>
<feature type="domain" description="Ion transport" evidence="15">
    <location>
        <begin position="63"/>
        <end position="164"/>
    </location>
</feature>
<dbReference type="GO" id="GO:0030171">
    <property type="term" value="F:voltage-gated proton channel activity"/>
    <property type="evidence" value="ECO:0007669"/>
    <property type="project" value="InterPro"/>
</dbReference>
<evidence type="ECO:0000256" key="10">
    <source>
        <dbReference type="ARBA" id="ARBA00023136"/>
    </source>
</evidence>
<keyword evidence="8 13" id="KW-0175">Coiled coil</keyword>
<sequence length="205" mass="23578">MGDTTSSDRDTSSMRPLLDYSMDPSSPFASAYSRWRRQTRRLLATKTKHYVILSFVTLDVAAILADIFINLVSCDLKLQDEPWVEQTGEALYLVGVVFSSLFLGELVVTIWAYGFSFFQEWFHCFDAFVILASFIIDVLTRGILEEIGSLVIILRLWRLVKIVEELSVGASERMEEIEAKVVELERENEGLRLQMEDMRDEGLRY</sequence>
<dbReference type="EMBL" id="JAULSR010000007">
    <property type="protein sequence ID" value="KAK0615026.1"/>
    <property type="molecule type" value="Genomic_DNA"/>
</dbReference>
<comment type="caution">
    <text evidence="16">The sequence shown here is derived from an EMBL/GenBank/DDBJ whole genome shotgun (WGS) entry which is preliminary data.</text>
</comment>
<dbReference type="InterPro" id="IPR005821">
    <property type="entry name" value="Ion_trans_dom"/>
</dbReference>
<evidence type="ECO:0000256" key="11">
    <source>
        <dbReference type="ARBA" id="ARBA00023303"/>
    </source>
</evidence>
<dbReference type="GO" id="GO:0005886">
    <property type="term" value="C:plasma membrane"/>
    <property type="evidence" value="ECO:0007669"/>
    <property type="project" value="UniProtKB-SubCell"/>
</dbReference>
<feature type="transmembrane region" description="Helical" evidence="14">
    <location>
        <begin position="91"/>
        <end position="113"/>
    </location>
</feature>
<accession>A0AA39WGK9</accession>
<evidence type="ECO:0000259" key="15">
    <source>
        <dbReference type="Pfam" id="PF00520"/>
    </source>
</evidence>
<evidence type="ECO:0000256" key="1">
    <source>
        <dbReference type="ARBA" id="ARBA00004651"/>
    </source>
</evidence>
<feature type="transmembrane region" description="Helical" evidence="14">
    <location>
        <begin position="50"/>
        <end position="71"/>
    </location>
</feature>
<evidence type="ECO:0000256" key="7">
    <source>
        <dbReference type="ARBA" id="ARBA00022989"/>
    </source>
</evidence>
<gene>
    <name evidence="16" type="ORF">B0T17DRAFT_540885</name>
</gene>
<dbReference type="InterPro" id="IPR027359">
    <property type="entry name" value="Volt_channel_dom_sf"/>
</dbReference>
<dbReference type="Gene3D" id="1.20.120.350">
    <property type="entry name" value="Voltage-gated potassium channels. Chain C"/>
    <property type="match status" value="1"/>
</dbReference>